<dbReference type="Pfam" id="PF04389">
    <property type="entry name" value="Peptidase_M28"/>
    <property type="match status" value="1"/>
</dbReference>
<dbReference type="EMBL" id="BARS01003973">
    <property type="protein sequence ID" value="GAF71028.1"/>
    <property type="molecule type" value="Genomic_DNA"/>
</dbReference>
<reference evidence="3" key="1">
    <citation type="journal article" date="2014" name="Front. Microbiol.">
        <title>High frequency of phylogenetically diverse reductive dehalogenase-homologous genes in deep subseafloor sedimentary metagenomes.</title>
        <authorList>
            <person name="Kawai M."/>
            <person name="Futagami T."/>
            <person name="Toyoda A."/>
            <person name="Takaki Y."/>
            <person name="Nishi S."/>
            <person name="Hori S."/>
            <person name="Arai W."/>
            <person name="Tsubouchi T."/>
            <person name="Morono Y."/>
            <person name="Uchiyama I."/>
            <person name="Ito T."/>
            <person name="Fujiyama A."/>
            <person name="Inagaki F."/>
            <person name="Takami H."/>
        </authorList>
    </citation>
    <scope>NUCLEOTIDE SEQUENCE</scope>
    <source>
        <strain evidence="3">Expedition CK06-06</strain>
    </source>
</reference>
<organism evidence="3">
    <name type="scientific">marine sediment metagenome</name>
    <dbReference type="NCBI Taxonomy" id="412755"/>
    <lineage>
        <taxon>unclassified sequences</taxon>
        <taxon>metagenomes</taxon>
        <taxon>ecological metagenomes</taxon>
    </lineage>
</organism>
<dbReference type="AlphaFoldDB" id="X0RQI5"/>
<keyword evidence="1" id="KW-1133">Transmembrane helix</keyword>
<feature type="non-terminal residue" evidence="3">
    <location>
        <position position="1"/>
    </location>
</feature>
<dbReference type="InterPro" id="IPR007484">
    <property type="entry name" value="Peptidase_M28"/>
</dbReference>
<sequence length="259" mass="28230">RLVLMGHLDTHRTPFVFRSPLHLKVFRVLVTAGFASMAALVLLYIAGSIVQSDIIYLVSLAPAVLLILHLIMTVQADMTPYAPGANDNASGAAVVLTLAERLKDEPLANTEVWAVNPGCEEVGCYGAAAFLREHREELRDAYFIALDSVAGPGSGPCYITREGMTRPYRSDPTLVALAGQIAADRPELGAYSSTLPFGFTEGAIAIKNGLPSLTFVNLRPDGVLPHWHRPDDIFENVDADVLARTQAFVWEFLQRIDSR</sequence>
<gene>
    <name evidence="3" type="ORF">S01H1_07733</name>
</gene>
<evidence type="ECO:0000259" key="2">
    <source>
        <dbReference type="Pfam" id="PF04389"/>
    </source>
</evidence>
<dbReference type="SUPFAM" id="SSF53187">
    <property type="entry name" value="Zn-dependent exopeptidases"/>
    <property type="match status" value="1"/>
</dbReference>
<comment type="caution">
    <text evidence="3">The sequence shown here is derived from an EMBL/GenBank/DDBJ whole genome shotgun (WGS) entry which is preliminary data.</text>
</comment>
<proteinExistence type="predicted"/>
<evidence type="ECO:0000256" key="1">
    <source>
        <dbReference type="SAM" id="Phobius"/>
    </source>
</evidence>
<protein>
    <recommendedName>
        <fullName evidence="2">Peptidase M28 domain-containing protein</fullName>
    </recommendedName>
</protein>
<keyword evidence="1" id="KW-0472">Membrane</keyword>
<name>X0RQI5_9ZZZZ</name>
<dbReference type="Gene3D" id="3.40.630.10">
    <property type="entry name" value="Zn peptidases"/>
    <property type="match status" value="1"/>
</dbReference>
<feature type="transmembrane region" description="Helical" evidence="1">
    <location>
        <begin position="25"/>
        <end position="47"/>
    </location>
</feature>
<keyword evidence="1" id="KW-0812">Transmembrane</keyword>
<accession>X0RQI5</accession>
<evidence type="ECO:0000313" key="3">
    <source>
        <dbReference type="EMBL" id="GAF71028.1"/>
    </source>
</evidence>
<feature type="domain" description="Peptidase M28" evidence="2">
    <location>
        <begin position="77"/>
        <end position="252"/>
    </location>
</feature>
<feature type="transmembrane region" description="Helical" evidence="1">
    <location>
        <begin position="54"/>
        <end position="72"/>
    </location>
</feature>